<gene>
    <name evidence="9" type="ORF">NO713_01054</name>
</gene>
<dbReference type="EMBL" id="LR882967">
    <property type="protein sequence ID" value="CAD5927243.1"/>
    <property type="molecule type" value="Genomic_DNA"/>
</dbReference>
<keyword evidence="3" id="KW-0548">Nucleotidyltransferase</keyword>
<evidence type="ECO:0000313" key="10">
    <source>
        <dbReference type="Proteomes" id="UP001153719"/>
    </source>
</evidence>
<dbReference type="GO" id="GO:0016779">
    <property type="term" value="F:nucleotidyltransferase activity"/>
    <property type="evidence" value="ECO:0007669"/>
    <property type="project" value="UniProtKB-KW"/>
</dbReference>
<evidence type="ECO:0000259" key="8">
    <source>
        <dbReference type="Pfam" id="PF18765"/>
    </source>
</evidence>
<accession>A0A9W4G2Q4</accession>
<dbReference type="KEGG" id="ppsu:NO713_01054"/>
<dbReference type="GO" id="GO:0005524">
    <property type="term" value="F:ATP binding"/>
    <property type="evidence" value="ECO:0007669"/>
    <property type="project" value="UniProtKB-KW"/>
</dbReference>
<dbReference type="InterPro" id="IPR041633">
    <property type="entry name" value="Polbeta"/>
</dbReference>
<evidence type="ECO:0000256" key="2">
    <source>
        <dbReference type="ARBA" id="ARBA00022679"/>
    </source>
</evidence>
<proteinExistence type="predicted"/>
<keyword evidence="10" id="KW-1185">Reference proteome</keyword>
<dbReference type="InterPro" id="IPR043519">
    <property type="entry name" value="NT_sf"/>
</dbReference>
<dbReference type="SUPFAM" id="SSF81301">
    <property type="entry name" value="Nucleotidyltransferase"/>
    <property type="match status" value="1"/>
</dbReference>
<dbReference type="InterPro" id="IPR052038">
    <property type="entry name" value="Type-VII_TA_antitoxin"/>
</dbReference>
<feature type="domain" description="Polymerase beta nucleotidyltransferase" evidence="8">
    <location>
        <begin position="22"/>
        <end position="96"/>
    </location>
</feature>
<evidence type="ECO:0000256" key="3">
    <source>
        <dbReference type="ARBA" id="ARBA00022695"/>
    </source>
</evidence>
<dbReference type="PANTHER" id="PTHR33571">
    <property type="entry name" value="SSL8005 PROTEIN"/>
    <property type="match status" value="1"/>
</dbReference>
<keyword evidence="4" id="KW-0479">Metal-binding</keyword>
<dbReference type="AlphaFoldDB" id="A0A9W4G2Q4"/>
<sequence length="96" mass="11115">MNLRNLLQQKREEILNLATQYGAYNVCIFGSVARGEEREDSDIDFLVEIEPGRSLLDWIGLMQDLEDLLGRKVDVTTVKGLQEYFREQILREAVLL</sequence>
<keyword evidence="7" id="KW-0460">Magnesium</keyword>
<dbReference type="PANTHER" id="PTHR33571:SF12">
    <property type="entry name" value="BSL3053 PROTEIN"/>
    <property type="match status" value="1"/>
</dbReference>
<evidence type="ECO:0000256" key="1">
    <source>
        <dbReference type="ARBA" id="ARBA00001946"/>
    </source>
</evidence>
<keyword evidence="2" id="KW-0808">Transferase</keyword>
<dbReference type="Pfam" id="PF18765">
    <property type="entry name" value="Polbeta"/>
    <property type="match status" value="1"/>
</dbReference>
<dbReference type="RefSeq" id="WP_254175163.1">
    <property type="nucleotide sequence ID" value="NZ_LR882967.1"/>
</dbReference>
<dbReference type="Proteomes" id="UP001153719">
    <property type="component" value="Chromosome"/>
</dbReference>
<comment type="cofactor">
    <cofactor evidence="1">
        <name>Mg(2+)</name>
        <dbReference type="ChEBI" id="CHEBI:18420"/>
    </cofactor>
</comment>
<dbReference type="Gene3D" id="3.30.460.10">
    <property type="entry name" value="Beta Polymerase, domain 2"/>
    <property type="match status" value="1"/>
</dbReference>
<dbReference type="CDD" id="cd05403">
    <property type="entry name" value="NT_KNTase_like"/>
    <property type="match status" value="1"/>
</dbReference>
<evidence type="ECO:0000256" key="5">
    <source>
        <dbReference type="ARBA" id="ARBA00022741"/>
    </source>
</evidence>
<keyword evidence="6" id="KW-0067">ATP-binding</keyword>
<evidence type="ECO:0000256" key="7">
    <source>
        <dbReference type="ARBA" id="ARBA00022842"/>
    </source>
</evidence>
<organism evidence="9 10">
    <name type="scientific">Planktothrix pseudagardhii</name>
    <dbReference type="NCBI Taxonomy" id="132604"/>
    <lineage>
        <taxon>Bacteria</taxon>
        <taxon>Bacillati</taxon>
        <taxon>Cyanobacteriota</taxon>
        <taxon>Cyanophyceae</taxon>
        <taxon>Oscillatoriophycideae</taxon>
        <taxon>Oscillatoriales</taxon>
        <taxon>Microcoleaceae</taxon>
        <taxon>Planktothrix</taxon>
    </lineage>
</organism>
<evidence type="ECO:0000313" key="9">
    <source>
        <dbReference type="EMBL" id="CAD5927243.1"/>
    </source>
</evidence>
<reference evidence="9" key="1">
    <citation type="submission" date="2020-09" db="EMBL/GenBank/DDBJ databases">
        <authorList>
            <person name="Blom J."/>
        </authorList>
    </citation>
    <scope>NUCLEOTIDE SEQUENCE</scope>
    <source>
        <strain evidence="9">No.713</strain>
    </source>
</reference>
<protein>
    <recommendedName>
        <fullName evidence="8">Polymerase beta nucleotidyltransferase domain-containing protein</fullName>
    </recommendedName>
</protein>
<dbReference type="GO" id="GO:0046872">
    <property type="term" value="F:metal ion binding"/>
    <property type="evidence" value="ECO:0007669"/>
    <property type="project" value="UniProtKB-KW"/>
</dbReference>
<name>A0A9W4G2Q4_9CYAN</name>
<evidence type="ECO:0000256" key="4">
    <source>
        <dbReference type="ARBA" id="ARBA00022723"/>
    </source>
</evidence>
<evidence type="ECO:0000256" key="6">
    <source>
        <dbReference type="ARBA" id="ARBA00022840"/>
    </source>
</evidence>
<keyword evidence="5" id="KW-0547">Nucleotide-binding</keyword>